<keyword evidence="1" id="KW-0472">Membrane</keyword>
<dbReference type="Proteomes" id="UP000034096">
    <property type="component" value="Unassembled WGS sequence"/>
</dbReference>
<dbReference type="Pfam" id="PF13578">
    <property type="entry name" value="Methyltransf_24"/>
    <property type="match status" value="1"/>
</dbReference>
<accession>A0A0G0J0G1</accession>
<comment type="caution">
    <text evidence="2">The sequence shown here is derived from an EMBL/GenBank/DDBJ whole genome shotgun (WGS) entry which is preliminary data.</text>
</comment>
<dbReference type="SUPFAM" id="SSF53335">
    <property type="entry name" value="S-adenosyl-L-methionine-dependent methyltransferases"/>
    <property type="match status" value="1"/>
</dbReference>
<dbReference type="AlphaFoldDB" id="A0A0G0J0G1"/>
<dbReference type="EMBL" id="LBUE01000002">
    <property type="protein sequence ID" value="KKQ56825.1"/>
    <property type="molecule type" value="Genomic_DNA"/>
</dbReference>
<evidence type="ECO:0008006" key="4">
    <source>
        <dbReference type="Google" id="ProtNLM"/>
    </source>
</evidence>
<dbReference type="InterPro" id="IPR029063">
    <property type="entry name" value="SAM-dependent_MTases_sf"/>
</dbReference>
<keyword evidence="1" id="KW-0812">Transmembrane</keyword>
<feature type="transmembrane region" description="Helical" evidence="1">
    <location>
        <begin position="12"/>
        <end position="29"/>
    </location>
</feature>
<dbReference type="Gene3D" id="3.40.50.150">
    <property type="entry name" value="Vaccinia Virus protein VP39"/>
    <property type="match status" value="1"/>
</dbReference>
<keyword evidence="1" id="KW-1133">Transmembrane helix</keyword>
<reference evidence="2 3" key="1">
    <citation type="journal article" date="2015" name="Nature">
        <title>rRNA introns, odd ribosomes, and small enigmatic genomes across a large radiation of phyla.</title>
        <authorList>
            <person name="Brown C.T."/>
            <person name="Hug L.A."/>
            <person name="Thomas B.C."/>
            <person name="Sharon I."/>
            <person name="Castelle C.J."/>
            <person name="Singh A."/>
            <person name="Wilkins M.J."/>
            <person name="Williams K.H."/>
            <person name="Banfield J.F."/>
        </authorList>
    </citation>
    <scope>NUCLEOTIDE SEQUENCE [LARGE SCALE GENOMIC DNA]</scope>
</reference>
<name>A0A0G0J0G1_9BACT</name>
<gene>
    <name evidence="2" type="ORF">US75_C0002G0023</name>
</gene>
<evidence type="ECO:0000313" key="2">
    <source>
        <dbReference type="EMBL" id="KKQ56825.1"/>
    </source>
</evidence>
<evidence type="ECO:0000313" key="3">
    <source>
        <dbReference type="Proteomes" id="UP000034096"/>
    </source>
</evidence>
<protein>
    <recommendedName>
        <fullName evidence="4">Class I SAM-dependent methyltransferase</fullName>
    </recommendedName>
</protein>
<evidence type="ECO:0000256" key="1">
    <source>
        <dbReference type="SAM" id="Phobius"/>
    </source>
</evidence>
<dbReference type="STRING" id="1618583.US75_C0002G0023"/>
<organism evidence="2 3">
    <name type="scientific">Candidatus Woesebacteria bacterium GW2011_GWC1_38_13</name>
    <dbReference type="NCBI Taxonomy" id="1618583"/>
    <lineage>
        <taxon>Bacteria</taxon>
        <taxon>Candidatus Woeseibacteriota</taxon>
    </lineage>
</organism>
<sequence length="271" mass="32327">MRQNNIIKYLKRTALWFYLLIGSLIRYWLNHPFETPAIIRFFLKKAVYIPKFTKRNVLTEKEQFNFEENLDRVTHLYQKYGNKFNAKYKDSYTKLDKLLTDKEQILYFQIRKYRPSIVLETGVAAGVSSGYILRALKDNHKGKLYSIDLPFQWYTYGNHELHLDSLPPGRNSGYLVPDDLKTRWHLLIGDTYQLLPKLLQQLKTVDVFFHDSEHTYKTMTFEYNQAWPHIKKNGLLLSDDIDFNHAFNKFIKKHSPKYFVFKNIGVIIKSK</sequence>
<proteinExistence type="predicted"/>